<name>H5SIP2_9ZZZZ</name>
<evidence type="ECO:0000256" key="3">
    <source>
        <dbReference type="ARBA" id="ARBA00022741"/>
    </source>
</evidence>
<evidence type="ECO:0000313" key="7">
    <source>
        <dbReference type="EMBL" id="BAL56028.1"/>
    </source>
</evidence>
<dbReference type="GO" id="GO:0015658">
    <property type="term" value="F:branched-chain amino acid transmembrane transporter activity"/>
    <property type="evidence" value="ECO:0007669"/>
    <property type="project" value="TreeGrafter"/>
</dbReference>
<dbReference type="Gene3D" id="3.40.50.300">
    <property type="entry name" value="P-loop containing nucleotide triphosphate hydrolases"/>
    <property type="match status" value="1"/>
</dbReference>
<dbReference type="SUPFAM" id="SSF52540">
    <property type="entry name" value="P-loop containing nucleoside triphosphate hydrolases"/>
    <property type="match status" value="1"/>
</dbReference>
<dbReference type="GO" id="GO:0016887">
    <property type="term" value="F:ATP hydrolysis activity"/>
    <property type="evidence" value="ECO:0007669"/>
    <property type="project" value="InterPro"/>
</dbReference>
<dbReference type="AlphaFoldDB" id="H5SIP2"/>
<dbReference type="SMART" id="SM00382">
    <property type="entry name" value="AAA"/>
    <property type="match status" value="1"/>
</dbReference>
<evidence type="ECO:0000259" key="6">
    <source>
        <dbReference type="PROSITE" id="PS50893"/>
    </source>
</evidence>
<organism evidence="7">
    <name type="scientific">uncultured prokaryote</name>
    <dbReference type="NCBI Taxonomy" id="198431"/>
    <lineage>
        <taxon>unclassified sequences</taxon>
        <taxon>environmental samples</taxon>
    </lineage>
</organism>
<dbReference type="GO" id="GO:0015807">
    <property type="term" value="P:L-amino acid transport"/>
    <property type="evidence" value="ECO:0007669"/>
    <property type="project" value="TreeGrafter"/>
</dbReference>
<dbReference type="Pfam" id="PF00005">
    <property type="entry name" value="ABC_tran"/>
    <property type="match status" value="1"/>
</dbReference>
<keyword evidence="5" id="KW-0029">Amino-acid transport</keyword>
<comment type="similarity">
    <text evidence="1">Belongs to the ABC transporter superfamily.</text>
</comment>
<dbReference type="InterPro" id="IPR017871">
    <property type="entry name" value="ABC_transporter-like_CS"/>
</dbReference>
<dbReference type="InterPro" id="IPR027417">
    <property type="entry name" value="P-loop_NTPase"/>
</dbReference>
<accession>H5SIP2</accession>
<keyword evidence="2" id="KW-0813">Transport</keyword>
<dbReference type="EMBL" id="AP011736">
    <property type="protein sequence ID" value="BAL56028.1"/>
    <property type="molecule type" value="Genomic_DNA"/>
</dbReference>
<sequence>MTRLNLIDVYVSVKAITILRGVTLEVREGEIVGLVGRNGAGKTTTLRSIMGLIAMASGQIMLDGRDLQGVPAYHRARLGIGYMPEDRRLIPTLSVEENLLLPTWAIRIENAKQRLARLYTAMPEVRQLMARRASQLSGGQQKLVALARALMVATRLLLLDEPFEGLAPALAERMGAAIQAFQQDGLAILVAESERKHVERLASRIYTIERGEIVRRIEI</sequence>
<dbReference type="PROSITE" id="PS00211">
    <property type="entry name" value="ABC_TRANSPORTER_1"/>
    <property type="match status" value="1"/>
</dbReference>
<dbReference type="PANTHER" id="PTHR43820:SF5">
    <property type="entry name" value="HIGH-AFFINITY BRANCHED-CHAIN AMINO ACID TRANSPORT ATP-BINDING PROTEIN"/>
    <property type="match status" value="1"/>
</dbReference>
<evidence type="ECO:0000256" key="2">
    <source>
        <dbReference type="ARBA" id="ARBA00022448"/>
    </source>
</evidence>
<dbReference type="InterPro" id="IPR052156">
    <property type="entry name" value="BCAA_Transport_ATP-bd_LivF"/>
</dbReference>
<feature type="domain" description="ABC transporter" evidence="6">
    <location>
        <begin position="4"/>
        <end position="219"/>
    </location>
</feature>
<evidence type="ECO:0000256" key="5">
    <source>
        <dbReference type="ARBA" id="ARBA00022970"/>
    </source>
</evidence>
<keyword evidence="4 7" id="KW-0067">ATP-binding</keyword>
<reference evidence="7" key="1">
    <citation type="journal article" date="2005" name="Environ. Microbiol.">
        <title>Genetic and functional properties of uncultivated thermophilic crenarchaeotes from a subsurface gold mine as revealed by analysis of genome fragments.</title>
        <authorList>
            <person name="Nunoura T."/>
            <person name="Hirayama H."/>
            <person name="Takami H."/>
            <person name="Oida H."/>
            <person name="Nishi S."/>
            <person name="Shimamura S."/>
            <person name="Suzuki Y."/>
            <person name="Inagaki F."/>
            <person name="Takai K."/>
            <person name="Nealson K.H."/>
            <person name="Horikoshi K."/>
        </authorList>
    </citation>
    <scope>NUCLEOTIDE SEQUENCE</scope>
</reference>
<dbReference type="PROSITE" id="PS50893">
    <property type="entry name" value="ABC_TRANSPORTER_2"/>
    <property type="match status" value="1"/>
</dbReference>
<evidence type="ECO:0000256" key="1">
    <source>
        <dbReference type="ARBA" id="ARBA00005417"/>
    </source>
</evidence>
<dbReference type="InterPro" id="IPR003593">
    <property type="entry name" value="AAA+_ATPase"/>
</dbReference>
<dbReference type="PANTHER" id="PTHR43820">
    <property type="entry name" value="HIGH-AFFINITY BRANCHED-CHAIN AMINO ACID TRANSPORT ATP-BINDING PROTEIN LIVF"/>
    <property type="match status" value="1"/>
</dbReference>
<gene>
    <name evidence="7" type="ORF">HGMM_F34B05C02</name>
</gene>
<dbReference type="InterPro" id="IPR003439">
    <property type="entry name" value="ABC_transporter-like_ATP-bd"/>
</dbReference>
<evidence type="ECO:0000256" key="4">
    <source>
        <dbReference type="ARBA" id="ARBA00022840"/>
    </source>
</evidence>
<reference evidence="7" key="2">
    <citation type="journal article" date="2012" name="PLoS ONE">
        <title>A Deeply Branching Thermophilic Bacterium with an Ancient Acetyl-CoA Pathway Dominates a Subsurface Ecosystem.</title>
        <authorList>
            <person name="Takami H."/>
            <person name="Noguchi H."/>
            <person name="Takaki Y."/>
            <person name="Uchiyama I."/>
            <person name="Toyoda A."/>
            <person name="Nishi S."/>
            <person name="Chee G.-J."/>
            <person name="Arai W."/>
            <person name="Nunoura T."/>
            <person name="Itoh T."/>
            <person name="Hattori M."/>
            <person name="Takai K."/>
        </authorList>
    </citation>
    <scope>NUCLEOTIDE SEQUENCE</scope>
</reference>
<protein>
    <submittedName>
        <fullName evidence="7">Branched-chain amino acid transport system ATP-binding protein</fullName>
    </submittedName>
</protein>
<keyword evidence="3" id="KW-0547">Nucleotide-binding</keyword>
<dbReference type="GO" id="GO:0005524">
    <property type="term" value="F:ATP binding"/>
    <property type="evidence" value="ECO:0007669"/>
    <property type="project" value="UniProtKB-KW"/>
</dbReference>
<proteinExistence type="inferred from homology"/>